<accession>A0ABY7MAC2</accession>
<protein>
    <recommendedName>
        <fullName evidence="4">DUF4367 domain-containing protein</fullName>
    </recommendedName>
</protein>
<proteinExistence type="predicted"/>
<evidence type="ECO:0000313" key="2">
    <source>
        <dbReference type="EMBL" id="WBL36528.1"/>
    </source>
</evidence>
<feature type="region of interest" description="Disordered" evidence="1">
    <location>
        <begin position="41"/>
        <end position="89"/>
    </location>
</feature>
<gene>
    <name evidence="2" type="ORF">O0235_02935</name>
</gene>
<name>A0ABY7MAC2_9CHLR</name>
<feature type="compositionally biased region" description="Low complexity" evidence="1">
    <location>
        <begin position="41"/>
        <end position="59"/>
    </location>
</feature>
<sequence>MNERRPRRLLLLAGSLGVLALFLLGGFIAGRVLVGGDDAAPAAAEGGGAAPATPSPAAGEDGRQPAPPRDVPVAPTVGGNDPVTGLPLDPDRTKPFWALPYLEAEARLPFFEGKLAGVTIRRAGDPSLEFVRQCPPGGYTEDAAASQGTPFDVTLPELLRGAAEPVRAMVLYCADGTLRGAEAEYFVHTAPERGWYGGSLFLMRYEPFDPAEPVAPVDLRAPRVREMTVAGGPAVVAVPPLPHIGWHDGAVVVYRDGIVTVIRSAGLPLADLLVLAEQVLQPR</sequence>
<organism evidence="2 3">
    <name type="scientific">Tepidiforma flava</name>
    <dbReference type="NCBI Taxonomy" id="3004094"/>
    <lineage>
        <taxon>Bacteria</taxon>
        <taxon>Bacillati</taxon>
        <taxon>Chloroflexota</taxon>
        <taxon>Tepidiformia</taxon>
        <taxon>Tepidiformales</taxon>
        <taxon>Tepidiformaceae</taxon>
        <taxon>Tepidiforma</taxon>
    </lineage>
</organism>
<dbReference type="RefSeq" id="WP_270057051.1">
    <property type="nucleotide sequence ID" value="NZ_CP115149.1"/>
</dbReference>
<evidence type="ECO:0000313" key="3">
    <source>
        <dbReference type="Proteomes" id="UP001212803"/>
    </source>
</evidence>
<evidence type="ECO:0000256" key="1">
    <source>
        <dbReference type="SAM" id="MobiDB-lite"/>
    </source>
</evidence>
<reference evidence="2 3" key="1">
    <citation type="journal article" date="2023" name="ISME J.">
        <title>Thermophilic Dehalococcoidia with unusual traits shed light on an unexpected past.</title>
        <authorList>
            <person name="Palmer M."/>
            <person name="Covington J.K."/>
            <person name="Zhou E.M."/>
            <person name="Thomas S.C."/>
            <person name="Habib N."/>
            <person name="Seymour C.O."/>
            <person name="Lai D."/>
            <person name="Johnston J."/>
            <person name="Hashimi A."/>
            <person name="Jiao J.Y."/>
            <person name="Muok A.R."/>
            <person name="Liu L."/>
            <person name="Xian W.D."/>
            <person name="Zhi X.Y."/>
            <person name="Li M.M."/>
            <person name="Silva L.P."/>
            <person name="Bowen B.P."/>
            <person name="Louie K."/>
            <person name="Briegel A."/>
            <person name="Pett-Ridge J."/>
            <person name="Weber P.K."/>
            <person name="Tocheva E.I."/>
            <person name="Woyke T."/>
            <person name="Northen T.R."/>
            <person name="Mayali X."/>
            <person name="Li W.J."/>
            <person name="Hedlund B.P."/>
        </authorList>
    </citation>
    <scope>NUCLEOTIDE SEQUENCE [LARGE SCALE GENOMIC DNA]</scope>
    <source>
        <strain evidence="2 3">YIM 72310</strain>
    </source>
</reference>
<evidence type="ECO:0008006" key="4">
    <source>
        <dbReference type="Google" id="ProtNLM"/>
    </source>
</evidence>
<dbReference type="EMBL" id="CP115149">
    <property type="protein sequence ID" value="WBL36528.1"/>
    <property type="molecule type" value="Genomic_DNA"/>
</dbReference>
<keyword evidence="3" id="KW-1185">Reference proteome</keyword>
<dbReference type="Proteomes" id="UP001212803">
    <property type="component" value="Chromosome"/>
</dbReference>